<dbReference type="EMBL" id="FNON01000012">
    <property type="protein sequence ID" value="SDZ32421.1"/>
    <property type="molecule type" value="Genomic_DNA"/>
</dbReference>
<keyword evidence="1" id="KW-1133">Transmembrane helix</keyword>
<dbReference type="STRING" id="589385.SAMN05421504_112198"/>
<reference evidence="3 4" key="1">
    <citation type="submission" date="2016-10" db="EMBL/GenBank/DDBJ databases">
        <authorList>
            <person name="de Groot N.N."/>
        </authorList>
    </citation>
    <scope>NUCLEOTIDE SEQUENCE [LARGE SCALE GENOMIC DNA]</scope>
    <source>
        <strain evidence="3 4">CPCC 202699</strain>
    </source>
</reference>
<evidence type="ECO:0000313" key="3">
    <source>
        <dbReference type="EMBL" id="SDZ32421.1"/>
    </source>
</evidence>
<evidence type="ECO:0000259" key="2">
    <source>
        <dbReference type="Pfam" id="PF13400"/>
    </source>
</evidence>
<proteinExistence type="predicted"/>
<evidence type="ECO:0000256" key="1">
    <source>
        <dbReference type="SAM" id="Phobius"/>
    </source>
</evidence>
<dbReference type="InterPro" id="IPR028087">
    <property type="entry name" value="Tad_N"/>
</dbReference>
<organism evidence="3 4">
    <name type="scientific">Amycolatopsis xylanica</name>
    <dbReference type="NCBI Taxonomy" id="589385"/>
    <lineage>
        <taxon>Bacteria</taxon>
        <taxon>Bacillati</taxon>
        <taxon>Actinomycetota</taxon>
        <taxon>Actinomycetes</taxon>
        <taxon>Pseudonocardiales</taxon>
        <taxon>Pseudonocardiaceae</taxon>
        <taxon>Amycolatopsis</taxon>
    </lineage>
</organism>
<sequence>MTPARSWRDLGGDRGSASVWLIGLSVALAIAIGGVVDGSRKAQAHSQATAVAEEAARAAGQALRVQSLASGRDADVNPELAATQARAYITATGATGTVSVQGTRIEVETTITKATVFLGMIGIAEITIHGHGTANLISAG</sequence>
<keyword evidence="1" id="KW-0472">Membrane</keyword>
<dbReference type="RefSeq" id="WP_091298621.1">
    <property type="nucleotide sequence ID" value="NZ_FNON01000012.1"/>
</dbReference>
<feature type="transmembrane region" description="Helical" evidence="1">
    <location>
        <begin position="17"/>
        <end position="36"/>
    </location>
</feature>
<accession>A0A1H3S4K9</accession>
<gene>
    <name evidence="3" type="ORF">SAMN05421504_112198</name>
</gene>
<evidence type="ECO:0000313" key="4">
    <source>
        <dbReference type="Proteomes" id="UP000199515"/>
    </source>
</evidence>
<name>A0A1H3S4K9_9PSEU</name>
<protein>
    <submittedName>
        <fullName evidence="3">Putative Flp pilus-assembly TadE/G-like</fullName>
    </submittedName>
</protein>
<dbReference type="AlphaFoldDB" id="A0A1H3S4K9"/>
<dbReference type="Pfam" id="PF13400">
    <property type="entry name" value="Tad"/>
    <property type="match status" value="1"/>
</dbReference>
<keyword evidence="1" id="KW-0812">Transmembrane</keyword>
<feature type="domain" description="Putative Flp pilus-assembly TadG-like N-terminal" evidence="2">
    <location>
        <begin position="15"/>
        <end position="62"/>
    </location>
</feature>
<dbReference type="OrthoDB" id="3638542at2"/>
<keyword evidence="4" id="KW-1185">Reference proteome</keyword>
<dbReference type="Proteomes" id="UP000199515">
    <property type="component" value="Unassembled WGS sequence"/>
</dbReference>